<dbReference type="GO" id="GO:0009252">
    <property type="term" value="P:peptidoglycan biosynthetic process"/>
    <property type="evidence" value="ECO:0007669"/>
    <property type="project" value="UniProtKB-UniPathway"/>
</dbReference>
<dbReference type="GO" id="GO:0016740">
    <property type="term" value="F:transferase activity"/>
    <property type="evidence" value="ECO:0007669"/>
    <property type="project" value="UniProtKB-KW"/>
</dbReference>
<evidence type="ECO:0000256" key="8">
    <source>
        <dbReference type="SAM" id="SignalP"/>
    </source>
</evidence>
<dbReference type="Pfam" id="PF03734">
    <property type="entry name" value="YkuD"/>
    <property type="match status" value="1"/>
</dbReference>
<dbReference type="PROSITE" id="PS52029">
    <property type="entry name" value="LD_TPASE"/>
    <property type="match status" value="1"/>
</dbReference>
<evidence type="ECO:0000256" key="4">
    <source>
        <dbReference type="ARBA" id="ARBA00022960"/>
    </source>
</evidence>
<sequence>MNNYTRRGALALGLGSTALLAGCGSKFISYDGPEVTRVVIQKSSRQLALFNGNTMLEQYKIQLGFAPVGPKQFEGDGKTPEGRYTVDKRNPNSAYFLSVGIDYPNEADRAYAAEMGKEPGGEIFVHGWGDKRRASSGDWTAGCVAVTNREIKVIYASVRDGTPVDIYA</sequence>
<comment type="similarity">
    <text evidence="2">Belongs to the YkuD family.</text>
</comment>
<feature type="active site" description="Proton donor/acceptor" evidence="7">
    <location>
        <position position="126"/>
    </location>
</feature>
<keyword evidence="4 7" id="KW-0133">Cell shape</keyword>
<evidence type="ECO:0000256" key="7">
    <source>
        <dbReference type="PROSITE-ProRule" id="PRU01373"/>
    </source>
</evidence>
<gene>
    <name evidence="10" type="ORF">SAMN04488526_0474</name>
</gene>
<dbReference type="EMBL" id="FNZQ01000001">
    <property type="protein sequence ID" value="SEK39774.1"/>
    <property type="molecule type" value="Genomic_DNA"/>
</dbReference>
<dbReference type="CDD" id="cd16913">
    <property type="entry name" value="YkuD_like"/>
    <property type="match status" value="1"/>
</dbReference>
<evidence type="ECO:0000256" key="5">
    <source>
        <dbReference type="ARBA" id="ARBA00022984"/>
    </source>
</evidence>
<keyword evidence="11" id="KW-1185">Reference proteome</keyword>
<protein>
    <submittedName>
        <fullName evidence="10">L,D-transpeptidase catalytic domain</fullName>
    </submittedName>
</protein>
<dbReference type="PROSITE" id="PS51257">
    <property type="entry name" value="PROKAR_LIPOPROTEIN"/>
    <property type="match status" value="1"/>
</dbReference>
<dbReference type="GO" id="GO:0008360">
    <property type="term" value="P:regulation of cell shape"/>
    <property type="evidence" value="ECO:0007669"/>
    <property type="project" value="UniProtKB-UniRule"/>
</dbReference>
<dbReference type="RefSeq" id="WP_092759406.1">
    <property type="nucleotide sequence ID" value="NZ_FNZQ01000001.1"/>
</dbReference>
<dbReference type="Gene3D" id="2.40.440.10">
    <property type="entry name" value="L,D-transpeptidase catalytic domain-like"/>
    <property type="match status" value="1"/>
</dbReference>
<dbReference type="GO" id="GO:0004180">
    <property type="term" value="F:carboxypeptidase activity"/>
    <property type="evidence" value="ECO:0007669"/>
    <property type="project" value="UniProtKB-ARBA"/>
</dbReference>
<dbReference type="InterPro" id="IPR005490">
    <property type="entry name" value="LD_TPept_cat_dom"/>
</dbReference>
<dbReference type="Proteomes" id="UP000199283">
    <property type="component" value="Unassembled WGS sequence"/>
</dbReference>
<dbReference type="UniPathway" id="UPA00219"/>
<keyword evidence="8" id="KW-0732">Signal</keyword>
<evidence type="ECO:0000313" key="10">
    <source>
        <dbReference type="EMBL" id="SEK39774.1"/>
    </source>
</evidence>
<keyword evidence="6 7" id="KW-0961">Cell wall biogenesis/degradation</keyword>
<name>A0A1H7GNZ4_9RHOB</name>
<accession>A0A1H7GNZ4</accession>
<comment type="pathway">
    <text evidence="1 7">Cell wall biogenesis; peptidoglycan biosynthesis.</text>
</comment>
<proteinExistence type="inferred from homology"/>
<evidence type="ECO:0000313" key="11">
    <source>
        <dbReference type="Proteomes" id="UP000199283"/>
    </source>
</evidence>
<evidence type="ECO:0000256" key="6">
    <source>
        <dbReference type="ARBA" id="ARBA00023316"/>
    </source>
</evidence>
<organism evidence="10 11">
    <name type="scientific">Jannaschia helgolandensis</name>
    <dbReference type="NCBI Taxonomy" id="188906"/>
    <lineage>
        <taxon>Bacteria</taxon>
        <taxon>Pseudomonadati</taxon>
        <taxon>Pseudomonadota</taxon>
        <taxon>Alphaproteobacteria</taxon>
        <taxon>Rhodobacterales</taxon>
        <taxon>Roseobacteraceae</taxon>
        <taxon>Jannaschia</taxon>
    </lineage>
</organism>
<dbReference type="OrthoDB" id="9809748at2"/>
<keyword evidence="5 7" id="KW-0573">Peptidoglycan synthesis</keyword>
<dbReference type="PANTHER" id="PTHR36699:SF1">
    <property type="entry name" value="L,D-TRANSPEPTIDASE YAFK-RELATED"/>
    <property type="match status" value="1"/>
</dbReference>
<keyword evidence="3" id="KW-0808">Transferase</keyword>
<dbReference type="GO" id="GO:0071555">
    <property type="term" value="P:cell wall organization"/>
    <property type="evidence" value="ECO:0007669"/>
    <property type="project" value="UniProtKB-UniRule"/>
</dbReference>
<feature type="signal peptide" evidence="8">
    <location>
        <begin position="1"/>
        <end position="21"/>
    </location>
</feature>
<dbReference type="SUPFAM" id="SSF141523">
    <property type="entry name" value="L,D-transpeptidase catalytic domain-like"/>
    <property type="match status" value="1"/>
</dbReference>
<evidence type="ECO:0000256" key="3">
    <source>
        <dbReference type="ARBA" id="ARBA00022679"/>
    </source>
</evidence>
<evidence type="ECO:0000259" key="9">
    <source>
        <dbReference type="PROSITE" id="PS52029"/>
    </source>
</evidence>
<dbReference type="AlphaFoldDB" id="A0A1H7GNZ4"/>
<dbReference type="InterPro" id="IPR038063">
    <property type="entry name" value="Transpep_catalytic_dom"/>
</dbReference>
<evidence type="ECO:0000256" key="1">
    <source>
        <dbReference type="ARBA" id="ARBA00004752"/>
    </source>
</evidence>
<evidence type="ECO:0000256" key="2">
    <source>
        <dbReference type="ARBA" id="ARBA00005992"/>
    </source>
</evidence>
<dbReference type="STRING" id="188906.SAMN04488526_0474"/>
<dbReference type="PANTHER" id="PTHR36699">
    <property type="entry name" value="LD-TRANSPEPTIDASE"/>
    <property type="match status" value="1"/>
</dbReference>
<feature type="active site" description="Nucleophile" evidence="7">
    <location>
        <position position="143"/>
    </location>
</feature>
<reference evidence="10 11" key="1">
    <citation type="submission" date="2016-10" db="EMBL/GenBank/DDBJ databases">
        <authorList>
            <person name="de Groot N.N."/>
        </authorList>
    </citation>
    <scope>NUCLEOTIDE SEQUENCE [LARGE SCALE GENOMIC DNA]</scope>
    <source>
        <strain evidence="10 11">DSM 14858</strain>
    </source>
</reference>
<feature type="chain" id="PRO_5011662769" evidence="8">
    <location>
        <begin position="22"/>
        <end position="168"/>
    </location>
</feature>
<feature type="domain" description="L,D-TPase catalytic" evidence="9">
    <location>
        <begin position="36"/>
        <end position="167"/>
    </location>
</feature>